<name>A0A328ZF17_9BURK</name>
<keyword evidence="2" id="KW-1185">Reference proteome</keyword>
<dbReference type="AlphaFoldDB" id="A0A328ZF17"/>
<evidence type="ECO:0000313" key="1">
    <source>
        <dbReference type="EMBL" id="RAR84728.1"/>
    </source>
</evidence>
<sequence length="147" mass="16068">MNPRHFSRPHRIRFAECDPAGIVFYPQYFVMFNNLLEAWVDHLLPGVGFAGYIGTLRLGLPTVRLEADFRAISRMGDAVTLSLGVEQLGAKSITLALACTGADGELRMSVRQVLVTTSLTTHKAIAIPDVLRRALAPDTLSETRSAS</sequence>
<dbReference type="CDD" id="cd00586">
    <property type="entry name" value="4HBT"/>
    <property type="match status" value="1"/>
</dbReference>
<organism evidence="1 2">
    <name type="scientific">Paracidovorax anthurii</name>
    <dbReference type="NCBI Taxonomy" id="78229"/>
    <lineage>
        <taxon>Bacteria</taxon>
        <taxon>Pseudomonadati</taxon>
        <taxon>Pseudomonadota</taxon>
        <taxon>Betaproteobacteria</taxon>
        <taxon>Burkholderiales</taxon>
        <taxon>Comamonadaceae</taxon>
        <taxon>Paracidovorax</taxon>
    </lineage>
</organism>
<reference evidence="1 2" key="1">
    <citation type="submission" date="2018-06" db="EMBL/GenBank/DDBJ databases">
        <title>Genomic Encyclopedia of Archaeal and Bacterial Type Strains, Phase II (KMG-II): from individual species to whole genera.</title>
        <authorList>
            <person name="Goeker M."/>
        </authorList>
    </citation>
    <scope>NUCLEOTIDE SEQUENCE [LARGE SCALE GENOMIC DNA]</scope>
    <source>
        <strain evidence="1 2">CFPB 3232</strain>
    </source>
</reference>
<dbReference type="OrthoDB" id="21822at2"/>
<dbReference type="Pfam" id="PF13279">
    <property type="entry name" value="4HBT_2"/>
    <property type="match status" value="1"/>
</dbReference>
<dbReference type="RefSeq" id="WP_111876645.1">
    <property type="nucleotide sequence ID" value="NZ_CBCSGC010000003.1"/>
</dbReference>
<accession>A0A328ZF17</accession>
<protein>
    <submittedName>
        <fullName evidence="1">4-hydroxybenzoyl-CoA thioesterase</fullName>
    </submittedName>
</protein>
<evidence type="ECO:0000313" key="2">
    <source>
        <dbReference type="Proteomes" id="UP000248856"/>
    </source>
</evidence>
<dbReference type="InterPro" id="IPR029069">
    <property type="entry name" value="HotDog_dom_sf"/>
</dbReference>
<comment type="caution">
    <text evidence="1">The sequence shown here is derived from an EMBL/GenBank/DDBJ whole genome shotgun (WGS) entry which is preliminary data.</text>
</comment>
<dbReference type="SUPFAM" id="SSF54637">
    <property type="entry name" value="Thioesterase/thiol ester dehydrase-isomerase"/>
    <property type="match status" value="1"/>
</dbReference>
<proteinExistence type="predicted"/>
<dbReference type="Proteomes" id="UP000248856">
    <property type="component" value="Unassembled WGS sequence"/>
</dbReference>
<dbReference type="EMBL" id="QLTA01000010">
    <property type="protein sequence ID" value="RAR84728.1"/>
    <property type="molecule type" value="Genomic_DNA"/>
</dbReference>
<dbReference type="Gene3D" id="3.10.129.10">
    <property type="entry name" value="Hotdog Thioesterase"/>
    <property type="match status" value="1"/>
</dbReference>
<gene>
    <name evidence="1" type="ORF">AX018_101080</name>
</gene>